<dbReference type="Proteomes" id="UP000095287">
    <property type="component" value="Unplaced"/>
</dbReference>
<feature type="chain" id="PRO_5009315100" evidence="1">
    <location>
        <begin position="18"/>
        <end position="174"/>
    </location>
</feature>
<evidence type="ECO:0000313" key="3">
    <source>
        <dbReference type="WBParaSite" id="L893_g9414.t1"/>
    </source>
</evidence>
<accession>A0A1I8AUQ8</accession>
<organism evidence="2 3">
    <name type="scientific">Steinernema glaseri</name>
    <dbReference type="NCBI Taxonomy" id="37863"/>
    <lineage>
        <taxon>Eukaryota</taxon>
        <taxon>Metazoa</taxon>
        <taxon>Ecdysozoa</taxon>
        <taxon>Nematoda</taxon>
        <taxon>Chromadorea</taxon>
        <taxon>Rhabditida</taxon>
        <taxon>Tylenchina</taxon>
        <taxon>Panagrolaimomorpha</taxon>
        <taxon>Strongyloidoidea</taxon>
        <taxon>Steinernematidae</taxon>
        <taxon>Steinernema</taxon>
    </lineage>
</organism>
<protein>
    <submittedName>
        <fullName evidence="3">ML domain-containing protein</fullName>
    </submittedName>
</protein>
<proteinExistence type="predicted"/>
<dbReference type="PANTHER" id="PTHR35573">
    <property type="entry name" value="PROTEIN CBG22129"/>
    <property type="match status" value="1"/>
</dbReference>
<reference evidence="3" key="1">
    <citation type="submission" date="2016-11" db="UniProtKB">
        <authorList>
            <consortium name="WormBaseParasite"/>
        </authorList>
    </citation>
    <scope>IDENTIFICATION</scope>
</reference>
<sequence>MLLRFSILAALLALSSGCEQFPNGTETTFNWWPCASVAGVTVSSMKPVNADGSLQYPVKLTDNLNIAVSLVNNKQVYDKLTLDVSIWEWGGFNGCAWSEINTFGLLAHQDACTNGFPCPLNTGSQAITVELLFKKFGAIIGLLKNNAAYQIQYKLTAANGDTVCLMAQARALTH</sequence>
<evidence type="ECO:0000256" key="1">
    <source>
        <dbReference type="SAM" id="SignalP"/>
    </source>
</evidence>
<keyword evidence="2" id="KW-1185">Reference proteome</keyword>
<dbReference type="PANTHER" id="PTHR35573:SF1">
    <property type="entry name" value="ML DOMAIN-CONTAINING PROTEIN"/>
    <property type="match status" value="1"/>
</dbReference>
<feature type="signal peptide" evidence="1">
    <location>
        <begin position="1"/>
        <end position="17"/>
    </location>
</feature>
<dbReference type="PROSITE" id="PS51257">
    <property type="entry name" value="PROKAR_LIPOPROTEIN"/>
    <property type="match status" value="1"/>
</dbReference>
<dbReference type="WBParaSite" id="L893_g9414.t1">
    <property type="protein sequence ID" value="L893_g9414.t1"/>
    <property type="gene ID" value="L893_g9414"/>
</dbReference>
<dbReference type="AlphaFoldDB" id="A0A1I8AUQ8"/>
<name>A0A1I8AUQ8_9BILA</name>
<evidence type="ECO:0000313" key="2">
    <source>
        <dbReference type="Proteomes" id="UP000095287"/>
    </source>
</evidence>
<keyword evidence="1" id="KW-0732">Signal</keyword>